<dbReference type="OrthoDB" id="9986677at2759"/>
<dbReference type="InterPro" id="IPR004648">
    <property type="entry name" value="Oligpept_transpt"/>
</dbReference>
<gene>
    <name evidence="11" type="ORF">COLO4_35313</name>
</gene>
<evidence type="ECO:0000256" key="10">
    <source>
        <dbReference type="SAM" id="Phobius"/>
    </source>
</evidence>
<evidence type="ECO:0000313" key="12">
    <source>
        <dbReference type="Proteomes" id="UP000187203"/>
    </source>
</evidence>
<keyword evidence="7 10" id="KW-1133">Transmembrane helix</keyword>
<name>A0A1R3GHD5_9ROSI</name>
<dbReference type="GO" id="GO:0035673">
    <property type="term" value="F:oligopeptide transmembrane transporter activity"/>
    <property type="evidence" value="ECO:0007669"/>
    <property type="project" value="InterPro"/>
</dbReference>
<feature type="transmembrane region" description="Helical" evidence="10">
    <location>
        <begin position="264"/>
        <end position="289"/>
    </location>
</feature>
<evidence type="ECO:0000256" key="5">
    <source>
        <dbReference type="ARBA" id="ARBA00022856"/>
    </source>
</evidence>
<reference evidence="12" key="1">
    <citation type="submission" date="2013-09" db="EMBL/GenBank/DDBJ databases">
        <title>Corchorus olitorius genome sequencing.</title>
        <authorList>
            <person name="Alam M."/>
            <person name="Haque M.S."/>
            <person name="Islam M.S."/>
            <person name="Emdad E.M."/>
            <person name="Islam M.M."/>
            <person name="Ahmed B."/>
            <person name="Halim A."/>
            <person name="Hossen Q.M.M."/>
            <person name="Hossain M.Z."/>
            <person name="Ahmed R."/>
            <person name="Khan M.M."/>
            <person name="Islam R."/>
            <person name="Rashid M.M."/>
            <person name="Khan S.A."/>
            <person name="Rahman M.S."/>
            <person name="Alam M."/>
            <person name="Yahiya A.S."/>
            <person name="Khan M.S."/>
            <person name="Azam M.S."/>
            <person name="Haque T."/>
            <person name="Lashkar M.Z.H."/>
            <person name="Akhand A.I."/>
            <person name="Morshed G."/>
            <person name="Roy S."/>
            <person name="Uddin K.S."/>
            <person name="Rabeya T."/>
            <person name="Hossain A.S."/>
            <person name="Chowdhury A."/>
            <person name="Snigdha A.R."/>
            <person name="Mortoza M.S."/>
            <person name="Matin S.A."/>
            <person name="Hoque S.M.E."/>
            <person name="Islam M.K."/>
            <person name="Roy D.K."/>
            <person name="Haider R."/>
            <person name="Moosa M.M."/>
            <person name="Elias S.M."/>
            <person name="Hasan A.M."/>
            <person name="Jahan S."/>
            <person name="Shafiuddin M."/>
            <person name="Mahmood N."/>
            <person name="Shommy N.S."/>
        </authorList>
    </citation>
    <scope>NUCLEOTIDE SEQUENCE [LARGE SCALE GENOMIC DNA]</scope>
    <source>
        <strain evidence="12">cv. O-4</strain>
    </source>
</reference>
<evidence type="ECO:0000256" key="3">
    <source>
        <dbReference type="ARBA" id="ARBA00022448"/>
    </source>
</evidence>
<dbReference type="GO" id="GO:0015031">
    <property type="term" value="P:protein transport"/>
    <property type="evidence" value="ECO:0007669"/>
    <property type="project" value="UniProtKB-KW"/>
</dbReference>
<evidence type="ECO:0000313" key="11">
    <source>
        <dbReference type="EMBL" id="OMO57515.1"/>
    </source>
</evidence>
<feature type="compositionally biased region" description="Basic and acidic residues" evidence="9">
    <location>
        <begin position="11"/>
        <end position="21"/>
    </location>
</feature>
<dbReference type="AlphaFoldDB" id="A0A1R3GHD5"/>
<dbReference type="EMBL" id="AWUE01022528">
    <property type="protein sequence ID" value="OMO57515.1"/>
    <property type="molecule type" value="Genomic_DNA"/>
</dbReference>
<feature type="transmembrane region" description="Helical" evidence="10">
    <location>
        <begin position="192"/>
        <end position="210"/>
    </location>
</feature>
<organism evidence="11 12">
    <name type="scientific">Corchorus olitorius</name>
    <dbReference type="NCBI Taxonomy" id="93759"/>
    <lineage>
        <taxon>Eukaryota</taxon>
        <taxon>Viridiplantae</taxon>
        <taxon>Streptophyta</taxon>
        <taxon>Embryophyta</taxon>
        <taxon>Tracheophyta</taxon>
        <taxon>Spermatophyta</taxon>
        <taxon>Magnoliopsida</taxon>
        <taxon>eudicotyledons</taxon>
        <taxon>Gunneridae</taxon>
        <taxon>Pentapetalae</taxon>
        <taxon>rosids</taxon>
        <taxon>malvids</taxon>
        <taxon>Malvales</taxon>
        <taxon>Malvaceae</taxon>
        <taxon>Grewioideae</taxon>
        <taxon>Apeibeae</taxon>
        <taxon>Corchorus</taxon>
    </lineage>
</organism>
<dbReference type="STRING" id="93759.A0A1R3GHD5"/>
<comment type="subcellular location">
    <subcellularLocation>
        <location evidence="1">Membrane</location>
        <topology evidence="1">Multi-pass membrane protein</topology>
    </subcellularLocation>
</comment>
<keyword evidence="12" id="KW-1185">Reference proteome</keyword>
<proteinExistence type="inferred from homology"/>
<keyword evidence="3" id="KW-0813">Transport</keyword>
<dbReference type="Pfam" id="PF03169">
    <property type="entry name" value="OPT"/>
    <property type="match status" value="2"/>
</dbReference>
<evidence type="ECO:0000256" key="4">
    <source>
        <dbReference type="ARBA" id="ARBA00022692"/>
    </source>
</evidence>
<keyword evidence="6" id="KW-0653">Protein transport</keyword>
<evidence type="ECO:0000256" key="9">
    <source>
        <dbReference type="SAM" id="MobiDB-lite"/>
    </source>
</evidence>
<evidence type="ECO:0000256" key="2">
    <source>
        <dbReference type="ARBA" id="ARBA00005484"/>
    </source>
</evidence>
<protein>
    <submittedName>
        <fullName evidence="11">Oligopeptide transporter OPT superfamily</fullName>
    </submittedName>
</protein>
<keyword evidence="8 10" id="KW-0472">Membrane</keyword>
<evidence type="ECO:0000256" key="6">
    <source>
        <dbReference type="ARBA" id="ARBA00022927"/>
    </source>
</evidence>
<dbReference type="InterPro" id="IPR004813">
    <property type="entry name" value="OPT"/>
</dbReference>
<comment type="caution">
    <text evidence="11">The sequence shown here is derived from an EMBL/GenBank/DDBJ whole genome shotgun (WGS) entry which is preliminary data.</text>
</comment>
<evidence type="ECO:0000256" key="8">
    <source>
        <dbReference type="ARBA" id="ARBA00023136"/>
    </source>
</evidence>
<keyword evidence="5" id="KW-0571">Peptide transport</keyword>
<accession>A0A1R3GHD5</accession>
<sequence>MGSVEQIEAAPKLEDEKLKQEADEDDESELSPIEEVRLTVPNTDDSSLPVWTFRMWFLGLFSCALLSFLNQFFGYRSEPLTVTQITVQVATLPIGRFMASTLPTTKFRIPGFGSREFSLNPGPFNMKEHVLITIFANAGAAFGGGDGIWMGGAPEEVCGGAGAYVLLSSLVLRTLHEKEENDGKRRISRVKFFVIALVCSFCWYIVPGYLFKTLSSVSLICLAFPHSVTAHQIGSGLHGLGIGALTFDWTTVVAFLSSPLVSPFFAIVNVFVGYALMIYLVIPISYWGLNLYNAKNFPILSAKLFTAQGQRYNISLIVNDKFEIDYNEYNKIGRIHLSTFFAVTYGIGFAAIASTITHVGLFYGRHQG</sequence>
<keyword evidence="4 10" id="KW-0812">Transmembrane</keyword>
<dbReference type="PANTHER" id="PTHR22601">
    <property type="entry name" value="ISP4 LIKE PROTEIN"/>
    <property type="match status" value="1"/>
</dbReference>
<evidence type="ECO:0000256" key="7">
    <source>
        <dbReference type="ARBA" id="ARBA00022989"/>
    </source>
</evidence>
<dbReference type="Proteomes" id="UP000187203">
    <property type="component" value="Unassembled WGS sequence"/>
</dbReference>
<dbReference type="GO" id="GO:0016020">
    <property type="term" value="C:membrane"/>
    <property type="evidence" value="ECO:0007669"/>
    <property type="project" value="UniProtKB-SubCell"/>
</dbReference>
<evidence type="ECO:0000256" key="1">
    <source>
        <dbReference type="ARBA" id="ARBA00004141"/>
    </source>
</evidence>
<feature type="transmembrane region" description="Helical" evidence="10">
    <location>
        <begin position="340"/>
        <end position="363"/>
    </location>
</feature>
<feature type="transmembrane region" description="Helical" evidence="10">
    <location>
        <begin position="51"/>
        <end position="69"/>
    </location>
</feature>
<feature type="region of interest" description="Disordered" evidence="9">
    <location>
        <begin position="1"/>
        <end position="31"/>
    </location>
</feature>
<comment type="similarity">
    <text evidence="2">Belongs to the oligopeptide OPT transporter (TC 2.A.67.1) family.</text>
</comment>